<reference evidence="1 2" key="1">
    <citation type="submission" date="2019-07" db="EMBL/GenBank/DDBJ databases">
        <title>Venturia inaequalis Genome Resource.</title>
        <authorList>
            <person name="Lichtner F.J."/>
        </authorList>
    </citation>
    <scope>NUCLEOTIDE SEQUENCE [LARGE SCALE GENOMIC DNA]</scope>
    <source>
        <strain evidence="1 2">DMI_063113</strain>
    </source>
</reference>
<evidence type="ECO:0000313" key="2">
    <source>
        <dbReference type="Proteomes" id="UP000490939"/>
    </source>
</evidence>
<organism evidence="1 2">
    <name type="scientific">Venturia inaequalis</name>
    <name type="common">Apple scab fungus</name>
    <dbReference type="NCBI Taxonomy" id="5025"/>
    <lineage>
        <taxon>Eukaryota</taxon>
        <taxon>Fungi</taxon>
        <taxon>Dikarya</taxon>
        <taxon>Ascomycota</taxon>
        <taxon>Pezizomycotina</taxon>
        <taxon>Dothideomycetes</taxon>
        <taxon>Pleosporomycetidae</taxon>
        <taxon>Venturiales</taxon>
        <taxon>Venturiaceae</taxon>
        <taxon>Venturia</taxon>
    </lineage>
</organism>
<dbReference type="EMBL" id="WNWR01000473">
    <property type="protein sequence ID" value="KAE9977334.1"/>
    <property type="molecule type" value="Genomic_DNA"/>
</dbReference>
<gene>
    <name evidence="1" type="ORF">EG327_007773</name>
</gene>
<name>A0A8H3YXE1_VENIN</name>
<protein>
    <submittedName>
        <fullName evidence="1">Uncharacterized protein</fullName>
    </submittedName>
</protein>
<evidence type="ECO:0000313" key="1">
    <source>
        <dbReference type="EMBL" id="KAE9977334.1"/>
    </source>
</evidence>
<comment type="caution">
    <text evidence="1">The sequence shown here is derived from an EMBL/GenBank/DDBJ whole genome shotgun (WGS) entry which is preliminary data.</text>
</comment>
<dbReference type="Proteomes" id="UP000490939">
    <property type="component" value="Unassembled WGS sequence"/>
</dbReference>
<accession>A0A8H3YXE1</accession>
<keyword evidence="2" id="KW-1185">Reference proteome</keyword>
<feature type="non-terminal residue" evidence="1">
    <location>
        <position position="127"/>
    </location>
</feature>
<proteinExistence type="predicted"/>
<dbReference type="AlphaFoldDB" id="A0A8H3YXE1"/>
<sequence>KDVFSEVSEDVEEVEVTFRGQWQAVINSDSKVKKAIVIPRTGAVAVISAKDMLVRDQISLDVHDGKELYKVFKIVSDLASDGAVKLTVHHKAIHPTPVQVAYRPYAMFNSNGVPISTPRQGTQMTAT</sequence>